<evidence type="ECO:0000259" key="2">
    <source>
        <dbReference type="Pfam" id="PF13717"/>
    </source>
</evidence>
<feature type="region of interest" description="Disordered" evidence="1">
    <location>
        <begin position="40"/>
        <end position="216"/>
    </location>
</feature>
<dbReference type="RefSeq" id="WP_295454958.1">
    <property type="nucleotide sequence ID" value="NZ_BAABWU010000003.1"/>
</dbReference>
<dbReference type="EMBL" id="BAABWU010000003">
    <property type="protein sequence ID" value="GAA6195847.1"/>
    <property type="molecule type" value="Genomic_DNA"/>
</dbReference>
<comment type="caution">
    <text evidence="3">The sequence shown here is derived from an EMBL/GenBank/DDBJ whole genome shotgun (WGS) entry which is preliminary data.</text>
</comment>
<accession>A0ABQ0AJ04</accession>
<feature type="compositionally biased region" description="Low complexity" evidence="1">
    <location>
        <begin position="92"/>
        <end position="120"/>
    </location>
</feature>
<evidence type="ECO:0000256" key="1">
    <source>
        <dbReference type="SAM" id="MobiDB-lite"/>
    </source>
</evidence>
<protein>
    <submittedName>
        <fullName evidence="3">Zinc-ribbon domain-containing protein</fullName>
    </submittedName>
</protein>
<feature type="compositionally biased region" description="Low complexity" evidence="1">
    <location>
        <begin position="60"/>
        <end position="69"/>
    </location>
</feature>
<dbReference type="InterPro" id="IPR011723">
    <property type="entry name" value="Znf/thioredoxin_put"/>
</dbReference>
<dbReference type="Proteomes" id="UP001441944">
    <property type="component" value="Unassembled WGS sequence"/>
</dbReference>
<feature type="compositionally biased region" description="Basic and acidic residues" evidence="1">
    <location>
        <begin position="151"/>
        <end position="161"/>
    </location>
</feature>
<sequence>MRLTCPNCGAQYEVPDDVIPDEGRDVQCSNCGDTWFQQAAGIAPDATADPDFAEPPAPEPAADAAPARTATEHPDRADQDTEVTFASEPQLDPSATSDSTAQDAADVSPTEDFPQQAQDAAAEDHAEPAPQSPPQPPQSPARGLDPALSEILREEAEREASLRAADQSQTLETQPNLGLDDLPENEEAQRSRQAKDRMARIRGEDPRQLAAEASGLKRGVLPDIEEINSTLRAADSPPPPESEHMAPAPRKSGFTRGFALAVLAVLALVMVYSNAPQIAEILPQADPYLSSYVTWVDQLRLWLATQVTALQKPQL</sequence>
<dbReference type="NCBIfam" id="TIGR02098">
    <property type="entry name" value="MJ0042_CXXC"/>
    <property type="match status" value="1"/>
</dbReference>
<feature type="compositionally biased region" description="Basic and acidic residues" evidence="1">
    <location>
        <begin position="70"/>
        <end position="79"/>
    </location>
</feature>
<feature type="region of interest" description="Disordered" evidence="1">
    <location>
        <begin position="231"/>
        <end position="250"/>
    </location>
</feature>
<feature type="compositionally biased region" description="Polar residues" evidence="1">
    <location>
        <begin position="166"/>
        <end position="176"/>
    </location>
</feature>
<dbReference type="Pfam" id="PF13717">
    <property type="entry name" value="Zn_ribbon_4"/>
    <property type="match status" value="1"/>
</dbReference>
<organism evidence="3 4">
    <name type="scientific">Pseudophaeobacter arcticus</name>
    <dbReference type="NCBI Taxonomy" id="385492"/>
    <lineage>
        <taxon>Bacteria</taxon>
        <taxon>Pseudomonadati</taxon>
        <taxon>Pseudomonadota</taxon>
        <taxon>Alphaproteobacteria</taxon>
        <taxon>Rhodobacterales</taxon>
        <taxon>Paracoccaceae</taxon>
        <taxon>Pseudophaeobacter</taxon>
    </lineage>
</organism>
<evidence type="ECO:0000313" key="3">
    <source>
        <dbReference type="EMBL" id="GAA6195847.1"/>
    </source>
</evidence>
<feature type="compositionally biased region" description="Basic and acidic residues" evidence="1">
    <location>
        <begin position="187"/>
        <end position="207"/>
    </location>
</feature>
<keyword evidence="4" id="KW-1185">Reference proteome</keyword>
<name>A0ABQ0AJ04_9RHOB</name>
<reference evidence="3 4" key="1">
    <citation type="submission" date="2024-04" db="EMBL/GenBank/DDBJ databases">
        <title>Draft genome sequence of Pseudophaeobacter arcticus NBRC 116598.</title>
        <authorList>
            <person name="Miyakawa T."/>
            <person name="Kusuya Y."/>
            <person name="Miura T."/>
        </authorList>
    </citation>
    <scope>NUCLEOTIDE SEQUENCE [LARGE SCALE GENOMIC DNA]</scope>
    <source>
        <strain evidence="3 4">SU-CL00105</strain>
    </source>
</reference>
<proteinExistence type="predicted"/>
<feature type="compositionally biased region" description="Pro residues" evidence="1">
    <location>
        <begin position="130"/>
        <end position="139"/>
    </location>
</feature>
<gene>
    <name evidence="3" type="ORF">NBRC116598_12910</name>
</gene>
<evidence type="ECO:0000313" key="4">
    <source>
        <dbReference type="Proteomes" id="UP001441944"/>
    </source>
</evidence>
<feature type="domain" description="Zinc finger/thioredoxin putative" evidence="2">
    <location>
        <begin position="1"/>
        <end position="36"/>
    </location>
</feature>